<keyword evidence="2" id="KW-1185">Reference proteome</keyword>
<name>A0ABQ1TKK7_9FLAO</name>
<reference evidence="2" key="1">
    <citation type="journal article" date="2019" name="Int. J. Syst. Evol. Microbiol.">
        <title>The Global Catalogue of Microorganisms (GCM) 10K type strain sequencing project: providing services to taxonomists for standard genome sequencing and annotation.</title>
        <authorList>
            <consortium name="The Broad Institute Genomics Platform"/>
            <consortium name="The Broad Institute Genome Sequencing Center for Infectious Disease"/>
            <person name="Wu L."/>
            <person name="Ma J."/>
        </authorList>
    </citation>
    <scope>NUCLEOTIDE SEQUENCE [LARGE SCALE GENOMIC DNA]</scope>
    <source>
        <strain evidence="2">CGMCC 1.16060</strain>
    </source>
</reference>
<sequence>MAIENYFIGKDKKEVFITVTVSTHGIAVTEIKLIINGSIYNKGASSNGAGLVSKTSLGFASQLDGGTIKIETDIVLTKIPKTAWGSCFENLQIHYYLEGGESNQKNPFELLPAEKKKSTSGETIIATKKINLLSR</sequence>
<gene>
    <name evidence="1" type="ORF">GCM10011518_02320</name>
</gene>
<organism evidence="1 2">
    <name type="scientific">Flavobacterium limi</name>
    <dbReference type="NCBI Taxonomy" id="2045105"/>
    <lineage>
        <taxon>Bacteria</taxon>
        <taxon>Pseudomonadati</taxon>
        <taxon>Bacteroidota</taxon>
        <taxon>Flavobacteriia</taxon>
        <taxon>Flavobacteriales</taxon>
        <taxon>Flavobacteriaceae</taxon>
        <taxon>Flavobacterium</taxon>
    </lineage>
</organism>
<proteinExistence type="predicted"/>
<dbReference type="RefSeq" id="WP_163392771.1">
    <property type="nucleotide sequence ID" value="NZ_BMKP01000001.1"/>
</dbReference>
<protein>
    <submittedName>
        <fullName evidence="1">Uncharacterized protein</fullName>
    </submittedName>
</protein>
<comment type="caution">
    <text evidence="1">The sequence shown here is derived from an EMBL/GenBank/DDBJ whole genome shotgun (WGS) entry which is preliminary data.</text>
</comment>
<accession>A0ABQ1TKK7</accession>
<dbReference type="EMBL" id="BMKP01000001">
    <property type="protein sequence ID" value="GGE96584.1"/>
    <property type="molecule type" value="Genomic_DNA"/>
</dbReference>
<dbReference type="Proteomes" id="UP000655016">
    <property type="component" value="Unassembled WGS sequence"/>
</dbReference>
<evidence type="ECO:0000313" key="1">
    <source>
        <dbReference type="EMBL" id="GGE96584.1"/>
    </source>
</evidence>
<evidence type="ECO:0000313" key="2">
    <source>
        <dbReference type="Proteomes" id="UP000655016"/>
    </source>
</evidence>